<name>A0A1X2GV90_9FUNG</name>
<gene>
    <name evidence="1" type="ORF">DM01DRAFT_1379805</name>
</gene>
<evidence type="ECO:0008006" key="3">
    <source>
        <dbReference type="Google" id="ProtNLM"/>
    </source>
</evidence>
<protein>
    <recommendedName>
        <fullName evidence="3">F-box domain-containing protein</fullName>
    </recommendedName>
</protein>
<sequence length="633" mass="71846">MTRFDDLPFELLKTIFQHLCGKEWKQLRMTNLVCHGCASALLFEEFTYPKDAFAASYTNENELLHTFASDRIGFASAIQHFYLGKSHMSFDTLKQLPVYLTKVRSFAVSFHALLTMELEIEKKKRFPDDLSVFTLDAALVASIKAILSKAQKLRINNDLMYVWPALPSLDFACLSSIYPITLTEVILNSCNLYLDELLDTICAASPGLQKFETIVTVDPCADGRLQQRLQKVVDSSHTEDEIVPCNSLTYVDILFSSNFHLPALTVPYLALKAPRLKMLSLSTIEDSAEFSSQRPNPSFEEFTKCVNDETSASAQLMKKLKTKITSSCPDTLNLASVSFPPSVFIWPTLPSTLIMTCPTYLLDSLLCVYPIPPTDNVDTLLLHGIPIEPAVPFFLSRLLPRFANVTILEISMTADDYVYWDVGHSERRLVNHPLEYLTFTSCCFDDTPTLEHISRQWSNLKGIVFNDCELNSYVEDPTVLYHESFSTLIETSRLPIGTLWVSLPGASLSYCRLVNSFEPFDKPAQSAFCHIFLQDPKFAIGPAIRIFYLELTNEESKGPSWRPVELPDEDVDWFLDRMLHDPIVRYYMLYDGEDIPLPPDYGPTAFELFYDGRAIIYQCRSIESFSSGDINFF</sequence>
<proteinExistence type="predicted"/>
<dbReference type="AlphaFoldDB" id="A0A1X2GV90"/>
<organism evidence="1 2">
    <name type="scientific">Hesseltinella vesiculosa</name>
    <dbReference type="NCBI Taxonomy" id="101127"/>
    <lineage>
        <taxon>Eukaryota</taxon>
        <taxon>Fungi</taxon>
        <taxon>Fungi incertae sedis</taxon>
        <taxon>Mucoromycota</taxon>
        <taxon>Mucoromycotina</taxon>
        <taxon>Mucoromycetes</taxon>
        <taxon>Mucorales</taxon>
        <taxon>Cunninghamellaceae</taxon>
        <taxon>Hesseltinella</taxon>
    </lineage>
</organism>
<keyword evidence="2" id="KW-1185">Reference proteome</keyword>
<reference evidence="1 2" key="1">
    <citation type="submission" date="2016-07" db="EMBL/GenBank/DDBJ databases">
        <title>Pervasive Adenine N6-methylation of Active Genes in Fungi.</title>
        <authorList>
            <consortium name="DOE Joint Genome Institute"/>
            <person name="Mondo S.J."/>
            <person name="Dannebaum R.O."/>
            <person name="Kuo R.C."/>
            <person name="Labutti K."/>
            <person name="Haridas S."/>
            <person name="Kuo A."/>
            <person name="Salamov A."/>
            <person name="Ahrendt S.R."/>
            <person name="Lipzen A."/>
            <person name="Sullivan W."/>
            <person name="Andreopoulos W.B."/>
            <person name="Clum A."/>
            <person name="Lindquist E."/>
            <person name="Daum C."/>
            <person name="Ramamoorthy G.K."/>
            <person name="Gryganskyi A."/>
            <person name="Culley D."/>
            <person name="Magnuson J.K."/>
            <person name="James T.Y."/>
            <person name="O'Malley M.A."/>
            <person name="Stajich J.E."/>
            <person name="Spatafora J.W."/>
            <person name="Visel A."/>
            <person name="Grigoriev I.V."/>
        </authorList>
    </citation>
    <scope>NUCLEOTIDE SEQUENCE [LARGE SCALE GENOMIC DNA]</scope>
    <source>
        <strain evidence="1 2">NRRL 3301</strain>
    </source>
</reference>
<dbReference type="EMBL" id="MCGT01000002">
    <property type="protein sequence ID" value="ORX61929.1"/>
    <property type="molecule type" value="Genomic_DNA"/>
</dbReference>
<dbReference type="Proteomes" id="UP000242146">
    <property type="component" value="Unassembled WGS sequence"/>
</dbReference>
<accession>A0A1X2GV90</accession>
<comment type="caution">
    <text evidence="1">The sequence shown here is derived from an EMBL/GenBank/DDBJ whole genome shotgun (WGS) entry which is preliminary data.</text>
</comment>
<evidence type="ECO:0000313" key="1">
    <source>
        <dbReference type="EMBL" id="ORX61929.1"/>
    </source>
</evidence>
<evidence type="ECO:0000313" key="2">
    <source>
        <dbReference type="Proteomes" id="UP000242146"/>
    </source>
</evidence>